<evidence type="ECO:0008006" key="3">
    <source>
        <dbReference type="Google" id="ProtNLM"/>
    </source>
</evidence>
<reference evidence="2" key="1">
    <citation type="journal article" date="2019" name="Int. J. Syst. Evol. Microbiol.">
        <title>The Global Catalogue of Microorganisms (GCM) 10K type strain sequencing project: providing services to taxonomists for standard genome sequencing and annotation.</title>
        <authorList>
            <consortium name="The Broad Institute Genomics Platform"/>
            <consortium name="The Broad Institute Genome Sequencing Center for Infectious Disease"/>
            <person name="Wu L."/>
            <person name="Ma J."/>
        </authorList>
    </citation>
    <scope>NUCLEOTIDE SEQUENCE [LARGE SCALE GENOMIC DNA]</scope>
    <source>
        <strain evidence="2">JCM 16928</strain>
    </source>
</reference>
<protein>
    <recommendedName>
        <fullName evidence="3">CdiI immunity protein domain-containing protein</fullName>
    </recommendedName>
</protein>
<sequence>MVGMASWMGDPVSEQPTAEDLGGLLRRYLDGEVSVGELVAEFERLTFKLDGLTRAQEVALAGLVNELETIRFTLPEEGMPAAAGEVFSRAFAVVRGDSGG</sequence>
<evidence type="ECO:0000313" key="1">
    <source>
        <dbReference type="EMBL" id="GAA3568041.1"/>
    </source>
</evidence>
<gene>
    <name evidence="1" type="ORF">GCM10022235_41250</name>
</gene>
<comment type="caution">
    <text evidence="1">The sequence shown here is derived from an EMBL/GenBank/DDBJ whole genome shotgun (WGS) entry which is preliminary data.</text>
</comment>
<dbReference type="Proteomes" id="UP001501222">
    <property type="component" value="Unassembled WGS sequence"/>
</dbReference>
<proteinExistence type="predicted"/>
<dbReference type="EMBL" id="BAABAA010000005">
    <property type="protein sequence ID" value="GAA3568041.1"/>
    <property type="molecule type" value="Genomic_DNA"/>
</dbReference>
<organism evidence="1 2">
    <name type="scientific">Kribbella ginsengisoli</name>
    <dbReference type="NCBI Taxonomy" id="363865"/>
    <lineage>
        <taxon>Bacteria</taxon>
        <taxon>Bacillati</taxon>
        <taxon>Actinomycetota</taxon>
        <taxon>Actinomycetes</taxon>
        <taxon>Propionibacteriales</taxon>
        <taxon>Kribbellaceae</taxon>
        <taxon>Kribbella</taxon>
    </lineage>
</organism>
<name>A0ABP6XJ77_9ACTN</name>
<keyword evidence="2" id="KW-1185">Reference proteome</keyword>
<accession>A0ABP6XJ77</accession>
<evidence type="ECO:0000313" key="2">
    <source>
        <dbReference type="Proteomes" id="UP001501222"/>
    </source>
</evidence>